<evidence type="ECO:0000259" key="5">
    <source>
        <dbReference type="PROSITE" id="PS51635"/>
    </source>
</evidence>
<dbReference type="EMBL" id="WITK01000003">
    <property type="protein sequence ID" value="MQW91448.1"/>
    <property type="molecule type" value="Genomic_DNA"/>
</dbReference>
<dbReference type="Proteomes" id="UP000480556">
    <property type="component" value="Unassembled WGS sequence"/>
</dbReference>
<dbReference type="CDD" id="cd07205">
    <property type="entry name" value="Pat_PNPLA6_PNPLA7_NTE1_like"/>
    <property type="match status" value="1"/>
</dbReference>
<evidence type="ECO:0000313" key="6">
    <source>
        <dbReference type="EMBL" id="MQW91448.1"/>
    </source>
</evidence>
<gene>
    <name evidence="7" type="ORF">GFH30_09755</name>
    <name evidence="6" type="ORF">GHJ48_03400</name>
</gene>
<dbReference type="InterPro" id="IPR002641">
    <property type="entry name" value="PNPLA_dom"/>
</dbReference>
<keyword evidence="2 4" id="KW-0442">Lipid degradation</keyword>
<evidence type="ECO:0000256" key="3">
    <source>
        <dbReference type="ARBA" id="ARBA00023098"/>
    </source>
</evidence>
<accession>A0A5Q0P6C2</accession>
<protein>
    <submittedName>
        <fullName evidence="6">Patatin-like phospholipase family protein</fullName>
    </submittedName>
</protein>
<keyword evidence="8" id="KW-1185">Reference proteome</keyword>
<dbReference type="PANTHER" id="PTHR14226">
    <property type="entry name" value="NEUROPATHY TARGET ESTERASE/SWISS CHEESE D.MELANOGASTER"/>
    <property type="match status" value="1"/>
</dbReference>
<feature type="active site" description="Nucleophile" evidence="4">
    <location>
        <position position="98"/>
    </location>
</feature>
<feature type="active site" description="Proton acceptor" evidence="4">
    <location>
        <position position="210"/>
    </location>
</feature>
<organism evidence="6 9">
    <name type="scientific">Acinetobacter wanghuae</name>
    <dbReference type="NCBI Taxonomy" id="2662362"/>
    <lineage>
        <taxon>Bacteria</taxon>
        <taxon>Pseudomonadati</taxon>
        <taxon>Pseudomonadota</taxon>
        <taxon>Gammaproteobacteria</taxon>
        <taxon>Moraxellales</taxon>
        <taxon>Moraxellaceae</taxon>
        <taxon>Acinetobacter</taxon>
    </lineage>
</organism>
<evidence type="ECO:0000313" key="9">
    <source>
        <dbReference type="Proteomes" id="UP000480556"/>
    </source>
</evidence>
<feature type="short sequence motif" description="GXSXG" evidence="4">
    <location>
        <begin position="96"/>
        <end position="100"/>
    </location>
</feature>
<dbReference type="InterPro" id="IPR016035">
    <property type="entry name" value="Acyl_Trfase/lysoPLipase"/>
</dbReference>
<feature type="domain" description="PNPLA" evidence="5">
    <location>
        <begin position="65"/>
        <end position="223"/>
    </location>
</feature>
<dbReference type="PROSITE" id="PS51635">
    <property type="entry name" value="PNPLA"/>
    <property type="match status" value="1"/>
</dbReference>
<dbReference type="PROSITE" id="PS51257">
    <property type="entry name" value="PROKAR_LIPOPROTEIN"/>
    <property type="match status" value="1"/>
</dbReference>
<sequence>MQKHVLNLMAFASCILVGCQTTPQSQHLKPVIKPVLASHTVAEARPNQIDFKKIKETQHRPVIALVLGSGGARGYAHIGAIEVLEQAGIHPDFIVGTSAGSIVGSIYASGKPAIELRNIALSMKANDVRDIRLDMKGFFDGKKVEHYVNLQVDETPLEAMKIPMFVVATQLKQGKKVVFNYGNTGQAVRASVSIPSMFIPTTIANLEYVDGGLVSPVPVDVARELGADIIIAVDILAQPEHTETTNVWGLFNQNINIMQNRLAQEELKHADVVIQPDLREKGHIFDVRGRELTMQAGADATLAKLSEIQQVFKQHQYDAGQQRLKLLTQQH</sequence>
<dbReference type="PANTHER" id="PTHR14226:SF76">
    <property type="entry name" value="NTE FAMILY PROTEIN RSSA"/>
    <property type="match status" value="1"/>
</dbReference>
<keyword evidence="1 4" id="KW-0378">Hydrolase</keyword>
<dbReference type="GO" id="GO:0016042">
    <property type="term" value="P:lipid catabolic process"/>
    <property type="evidence" value="ECO:0007669"/>
    <property type="project" value="UniProtKB-UniRule"/>
</dbReference>
<dbReference type="Gene3D" id="3.40.1090.10">
    <property type="entry name" value="Cytosolic phospholipase A2 catalytic domain"/>
    <property type="match status" value="2"/>
</dbReference>
<dbReference type="Pfam" id="PF01734">
    <property type="entry name" value="Patatin"/>
    <property type="match status" value="1"/>
</dbReference>
<evidence type="ECO:0000256" key="4">
    <source>
        <dbReference type="PROSITE-ProRule" id="PRU01161"/>
    </source>
</evidence>
<dbReference type="AlphaFoldDB" id="A0A5Q0P6C2"/>
<dbReference type="Proteomes" id="UP000327478">
    <property type="component" value="Chromosome"/>
</dbReference>
<evidence type="ECO:0000256" key="1">
    <source>
        <dbReference type="ARBA" id="ARBA00022801"/>
    </source>
</evidence>
<reference evidence="8 9" key="1">
    <citation type="submission" date="2019-10" db="EMBL/GenBank/DDBJ databases">
        <authorList>
            <person name="Dong K."/>
        </authorList>
    </citation>
    <scope>NUCLEOTIDE SEQUENCE [LARGE SCALE GENOMIC DNA]</scope>
    <source>
        <strain evidence="8">dk386</strain>
        <strain evidence="7">Dk386</strain>
        <strain evidence="6">Dk771</strain>
        <strain evidence="9">dk771</strain>
    </source>
</reference>
<dbReference type="SUPFAM" id="SSF52151">
    <property type="entry name" value="FabD/lysophospholipase-like"/>
    <property type="match status" value="1"/>
</dbReference>
<dbReference type="RefSeq" id="WP_153372178.1">
    <property type="nucleotide sequence ID" value="NZ_CP045650.1"/>
</dbReference>
<comment type="caution">
    <text evidence="4">Lacks conserved residue(s) required for the propagation of feature annotation.</text>
</comment>
<dbReference type="EMBL" id="CP045650">
    <property type="protein sequence ID" value="QGA11651.1"/>
    <property type="molecule type" value="Genomic_DNA"/>
</dbReference>
<proteinExistence type="predicted"/>
<feature type="short sequence motif" description="DGA/G" evidence="4">
    <location>
        <begin position="210"/>
        <end position="212"/>
    </location>
</feature>
<evidence type="ECO:0000313" key="8">
    <source>
        <dbReference type="Proteomes" id="UP000327478"/>
    </source>
</evidence>
<name>A0A5Q0P6C2_9GAMM</name>
<dbReference type="InterPro" id="IPR050301">
    <property type="entry name" value="NTE"/>
</dbReference>
<keyword evidence="3 4" id="KW-0443">Lipid metabolism</keyword>
<evidence type="ECO:0000256" key="2">
    <source>
        <dbReference type="ARBA" id="ARBA00022963"/>
    </source>
</evidence>
<dbReference type="GO" id="GO:0016787">
    <property type="term" value="F:hydrolase activity"/>
    <property type="evidence" value="ECO:0007669"/>
    <property type="project" value="UniProtKB-UniRule"/>
</dbReference>
<evidence type="ECO:0000313" key="7">
    <source>
        <dbReference type="EMBL" id="QGA11651.1"/>
    </source>
</evidence>